<evidence type="ECO:0000313" key="1">
    <source>
        <dbReference type="EMBL" id="KAJ9651313.1"/>
    </source>
</evidence>
<comment type="caution">
    <text evidence="1">The sequence shown here is derived from an EMBL/GenBank/DDBJ whole genome shotgun (WGS) entry which is preliminary data.</text>
</comment>
<reference evidence="1" key="1">
    <citation type="submission" date="2022-10" db="EMBL/GenBank/DDBJ databases">
        <title>Culturing micro-colonial fungi from biological soil crusts in the Mojave desert and describing Neophaeococcomyces mojavensis, and introducing the new genera and species Taxawa tesnikishii.</title>
        <authorList>
            <person name="Kurbessoian T."/>
            <person name="Stajich J.E."/>
        </authorList>
    </citation>
    <scope>NUCLEOTIDE SEQUENCE</scope>
    <source>
        <strain evidence="1">JES_112</strain>
    </source>
</reference>
<evidence type="ECO:0000313" key="2">
    <source>
        <dbReference type="Proteomes" id="UP001172386"/>
    </source>
</evidence>
<proteinExistence type="predicted"/>
<dbReference type="EMBL" id="JAPDRQ010000265">
    <property type="protein sequence ID" value="KAJ9651313.1"/>
    <property type="molecule type" value="Genomic_DNA"/>
</dbReference>
<organism evidence="1 2">
    <name type="scientific">Neophaeococcomyces mojaviensis</name>
    <dbReference type="NCBI Taxonomy" id="3383035"/>
    <lineage>
        <taxon>Eukaryota</taxon>
        <taxon>Fungi</taxon>
        <taxon>Dikarya</taxon>
        <taxon>Ascomycota</taxon>
        <taxon>Pezizomycotina</taxon>
        <taxon>Eurotiomycetes</taxon>
        <taxon>Chaetothyriomycetidae</taxon>
        <taxon>Chaetothyriales</taxon>
        <taxon>Chaetothyriales incertae sedis</taxon>
        <taxon>Neophaeococcomyces</taxon>
    </lineage>
</organism>
<accession>A0ACC2ZUR3</accession>
<sequence length="371" mass="40346">MLEAIIHGKPHIHAELRKVPTPQPGDDEVLIKVVATDSNPKDWKAAMGSSVMSTTPPPMNQGDDISGTLVSIGRSVNLPFPIGSRVAAFHRMLTPHGSYAEYAIAPASTTFLIPDNISFEQAAALPLSGMTAALALYRHLDLPKPEPWPQNSGTDKPGVLIYGGASAVGAYALQFVKLSGLSPIITVVGKGGDFVRSLQVTDSNHIIDYRNENVTERVNQILGGKKLKYAFDAISHNNTWEKILEAMRGSDGKYAEGAKLNMVDPPPGDFLANWPKDVEFSRTYVSSAYGEAHKFRDAEEAKGDGEFATEMYRAWTTYLADGRLKPHPIEVQPNGLAEVGQGIQALYDGKVSAKKLVYRIADTPELEKFQD</sequence>
<gene>
    <name evidence="1" type="ORF">H2198_009407</name>
</gene>
<protein>
    <submittedName>
        <fullName evidence="1">Uncharacterized protein</fullName>
    </submittedName>
</protein>
<name>A0ACC2ZUR3_9EURO</name>
<dbReference type="Proteomes" id="UP001172386">
    <property type="component" value="Unassembled WGS sequence"/>
</dbReference>
<keyword evidence="2" id="KW-1185">Reference proteome</keyword>